<dbReference type="RefSeq" id="WP_377131749.1">
    <property type="nucleotide sequence ID" value="NZ_JBHSFI010000001.1"/>
</dbReference>
<evidence type="ECO:0000313" key="2">
    <source>
        <dbReference type="Proteomes" id="UP001596011"/>
    </source>
</evidence>
<sequence>MDLCDEVLGVAGSRQHRFDWLRGDVSPKTGRSATLPVDGYWAEAMLVVEFYERQHSEQVAFFDKPDVLTVSGVHRGRQRALYDERRRDLVPQHGLALVVITADEFSNRRGKIIRNPKQDRAVVADRLRDLAVQSAHPRPCEHSPTRPD</sequence>
<name>A0ABV9H9J9_9MICO</name>
<organism evidence="1 2">
    <name type="scientific">Promicromonospora alba</name>
    <dbReference type="NCBI Taxonomy" id="1616110"/>
    <lineage>
        <taxon>Bacteria</taxon>
        <taxon>Bacillati</taxon>
        <taxon>Actinomycetota</taxon>
        <taxon>Actinomycetes</taxon>
        <taxon>Micrococcales</taxon>
        <taxon>Promicromonosporaceae</taxon>
        <taxon>Promicromonospora</taxon>
    </lineage>
</organism>
<dbReference type="Proteomes" id="UP001596011">
    <property type="component" value="Unassembled WGS sequence"/>
</dbReference>
<protein>
    <submittedName>
        <fullName evidence="1">Uncharacterized protein</fullName>
    </submittedName>
</protein>
<dbReference type="EMBL" id="JBHSFI010000001">
    <property type="protein sequence ID" value="MFC4627044.1"/>
    <property type="molecule type" value="Genomic_DNA"/>
</dbReference>
<gene>
    <name evidence="1" type="ORF">ACFO6V_02280</name>
</gene>
<proteinExistence type="predicted"/>
<keyword evidence="2" id="KW-1185">Reference proteome</keyword>
<accession>A0ABV9H9J9</accession>
<evidence type="ECO:0000313" key="1">
    <source>
        <dbReference type="EMBL" id="MFC4627044.1"/>
    </source>
</evidence>
<reference evidence="2" key="1">
    <citation type="journal article" date="2019" name="Int. J. Syst. Evol. Microbiol.">
        <title>The Global Catalogue of Microorganisms (GCM) 10K type strain sequencing project: providing services to taxonomists for standard genome sequencing and annotation.</title>
        <authorList>
            <consortium name="The Broad Institute Genomics Platform"/>
            <consortium name="The Broad Institute Genome Sequencing Center for Infectious Disease"/>
            <person name="Wu L."/>
            <person name="Ma J."/>
        </authorList>
    </citation>
    <scope>NUCLEOTIDE SEQUENCE [LARGE SCALE GENOMIC DNA]</scope>
    <source>
        <strain evidence="2">CCUG 42722</strain>
    </source>
</reference>
<comment type="caution">
    <text evidence="1">The sequence shown here is derived from an EMBL/GenBank/DDBJ whole genome shotgun (WGS) entry which is preliminary data.</text>
</comment>